<dbReference type="PRINTS" id="PR01498">
    <property type="entry name" value="SHAWCHANNEL"/>
</dbReference>
<evidence type="ECO:0000256" key="9">
    <source>
        <dbReference type="ARBA" id="ARBA00023065"/>
    </source>
</evidence>
<feature type="transmembrane region" description="Helical" evidence="13">
    <location>
        <begin position="433"/>
        <end position="454"/>
    </location>
</feature>
<keyword evidence="10 13" id="KW-0472">Membrane</keyword>
<evidence type="ECO:0000259" key="14">
    <source>
        <dbReference type="SMART" id="SM00225"/>
    </source>
</evidence>
<comment type="similarity">
    <text evidence="12">Belongs to the potassium channel family. C (Shaw) (TC 1.A.1.2) subfamily. Shaw sub-subfamily.</text>
</comment>
<dbReference type="FunFam" id="3.30.710.10:FF:000020">
    <property type="entry name" value="Potassium voltage-gated channel protein Shaw"/>
    <property type="match status" value="1"/>
</dbReference>
<dbReference type="PANTHER" id="PTHR11537">
    <property type="entry name" value="VOLTAGE-GATED POTASSIUM CHANNEL"/>
    <property type="match status" value="1"/>
</dbReference>
<dbReference type="GO" id="GO:0043679">
    <property type="term" value="C:axon terminus"/>
    <property type="evidence" value="ECO:0007669"/>
    <property type="project" value="TreeGrafter"/>
</dbReference>
<keyword evidence="5" id="KW-0631">Potassium channel</keyword>
<dbReference type="InterPro" id="IPR005821">
    <property type="entry name" value="Ion_trans_dom"/>
</dbReference>
<dbReference type="GO" id="GO:0005251">
    <property type="term" value="F:delayed rectifier potassium channel activity"/>
    <property type="evidence" value="ECO:0007669"/>
    <property type="project" value="TreeGrafter"/>
</dbReference>
<dbReference type="AlphaFoldDB" id="A0A7U0YER0"/>
<keyword evidence="8 13" id="KW-1133">Transmembrane helix</keyword>
<evidence type="ECO:0000256" key="2">
    <source>
        <dbReference type="ARBA" id="ARBA00022448"/>
    </source>
</evidence>
<dbReference type="GO" id="GO:0001508">
    <property type="term" value="P:action potential"/>
    <property type="evidence" value="ECO:0007669"/>
    <property type="project" value="TreeGrafter"/>
</dbReference>
<dbReference type="GO" id="GO:0032590">
    <property type="term" value="C:dendrite membrane"/>
    <property type="evidence" value="ECO:0007669"/>
    <property type="project" value="TreeGrafter"/>
</dbReference>
<protein>
    <submittedName>
        <fullName evidence="15">Potassium voltage-gated channel protein Shaw 1</fullName>
    </submittedName>
</protein>
<dbReference type="Pfam" id="PF00520">
    <property type="entry name" value="Ion_trans"/>
    <property type="match status" value="1"/>
</dbReference>
<dbReference type="EMBL" id="MW361151">
    <property type="protein sequence ID" value="QQY02529.1"/>
    <property type="molecule type" value="mRNA"/>
</dbReference>
<keyword evidence="3" id="KW-0633">Potassium transport</keyword>
<reference evidence="15" key="1">
    <citation type="submission" date="2020-12" db="EMBL/GenBank/DDBJ databases">
        <title>Neural signatures in transcriptome of heterophyid trematode Cryptocolyle lingua.</title>
        <authorList>
            <person name="Gorbushin A.M."/>
            <person name="Tolstenkov O."/>
        </authorList>
    </citation>
    <scope>NUCLEOTIDE SEQUENCE</scope>
</reference>
<feature type="transmembrane region" description="Helical" evidence="13">
    <location>
        <begin position="407"/>
        <end position="426"/>
    </location>
</feature>
<dbReference type="Gene3D" id="1.20.120.350">
    <property type="entry name" value="Voltage-gated potassium channels. Chain C"/>
    <property type="match status" value="1"/>
</dbReference>
<dbReference type="CDD" id="cd18416">
    <property type="entry name" value="BTB_Shaw-like"/>
    <property type="match status" value="1"/>
</dbReference>
<comment type="subcellular location">
    <subcellularLocation>
        <location evidence="1">Membrane</location>
        <topology evidence="1">Multi-pass membrane protein</topology>
    </subcellularLocation>
</comment>
<dbReference type="Pfam" id="PF02214">
    <property type="entry name" value="BTB_2"/>
    <property type="match status" value="1"/>
</dbReference>
<evidence type="ECO:0000256" key="3">
    <source>
        <dbReference type="ARBA" id="ARBA00022538"/>
    </source>
</evidence>
<keyword evidence="7" id="KW-0630">Potassium</keyword>
<dbReference type="GO" id="GO:0042734">
    <property type="term" value="C:presynaptic membrane"/>
    <property type="evidence" value="ECO:0007669"/>
    <property type="project" value="TreeGrafter"/>
</dbReference>
<keyword evidence="2" id="KW-0813">Transport</keyword>
<dbReference type="GO" id="GO:0008076">
    <property type="term" value="C:voltage-gated potassium channel complex"/>
    <property type="evidence" value="ECO:0007669"/>
    <property type="project" value="InterPro"/>
</dbReference>
<dbReference type="GO" id="GO:0032809">
    <property type="term" value="C:neuronal cell body membrane"/>
    <property type="evidence" value="ECO:0007669"/>
    <property type="project" value="TreeGrafter"/>
</dbReference>
<keyword evidence="6" id="KW-0851">Voltage-gated channel</keyword>
<evidence type="ECO:0000256" key="6">
    <source>
        <dbReference type="ARBA" id="ARBA00022882"/>
    </source>
</evidence>
<evidence type="ECO:0000256" key="1">
    <source>
        <dbReference type="ARBA" id="ARBA00004141"/>
    </source>
</evidence>
<feature type="transmembrane region" description="Helical" evidence="13">
    <location>
        <begin position="170"/>
        <end position="188"/>
    </location>
</feature>
<sequence length="716" mass="80448">MDSENRVILNVGGIRHETYKATLKKIPATRLSKLTEAVANYDPILNEYFFDRHPGVFGQILNYYRTGKLHYPTDVCGPLFEEELEFWGLDANQVEPCCWMTYTSHRETQETLQILNDLDLDTERKTEEELYAKFGFEDAYQSGSLSIWQKYKPKIWMLFDESYSSSGAKFLAIVSVFFIVLSILSFCLKTSSNLRIPYLYNESVHIEPIVEGGTRNTAQITTGISRQTGGTPKPLSTSSVRLQSAPVVNQNGDYQPPWTEFTWTIRKGKIKAHDVFSYVEAISNAWFTFEIVIRFLVTPSKLEFIKSPVNIIDLLALISFYVDCIITAITSEDGGYEALEFFSIIRIMRLFKLTRHIAGLKILIHTFRASLKELVLLVFFLMVFIVIFAALMYHAERFQPSPENDFASIPVGLWWAIVTMTTVGYGDQVPKTYLGMVVGAMCAITGVMTISLPVPVIVSNFSRFYTHTQAQSKLPKKRRRVLPVEAVRPKTMGPSGHLSPTGNPFMARGGFPNMAHDQYSNHAGRGAMVDAAMHKAAGSTVNSKLRSSVYSRDSEPAERETLFPSYSHVEARVEPSLLFDFPLPTTGTTTVTSENEVKPQAVQAHDSMENNERNSVLANCLELPNKSAGLENSHAPNTIKTPPVHTTANDVRATMTKDDATVTSDVTLQQYDEYLRIHKTSEITPPRLSMGSTEKLDHTGLVVTKTRNRPFTEARI</sequence>
<dbReference type="Gene3D" id="1.10.287.70">
    <property type="match status" value="1"/>
</dbReference>
<feature type="transmembrane region" description="Helical" evidence="13">
    <location>
        <begin position="374"/>
        <end position="395"/>
    </location>
</feature>
<evidence type="ECO:0000256" key="7">
    <source>
        <dbReference type="ARBA" id="ARBA00022958"/>
    </source>
</evidence>
<dbReference type="InterPro" id="IPR011333">
    <property type="entry name" value="SKP1/BTB/POZ_sf"/>
</dbReference>
<accession>A0A7U0YER0</accession>
<name>A0A7U0YER0_9TREM</name>
<evidence type="ECO:0000256" key="4">
    <source>
        <dbReference type="ARBA" id="ARBA00022692"/>
    </source>
</evidence>
<evidence type="ECO:0000256" key="5">
    <source>
        <dbReference type="ARBA" id="ARBA00022826"/>
    </source>
</evidence>
<dbReference type="InterPro" id="IPR027359">
    <property type="entry name" value="Volt_channel_dom_sf"/>
</dbReference>
<dbReference type="InterPro" id="IPR003131">
    <property type="entry name" value="T1-type_BTB"/>
</dbReference>
<dbReference type="FunFam" id="1.10.287.70:FF:000002">
    <property type="entry name" value="Potassium voltage-gated channel subfamily a member"/>
    <property type="match status" value="1"/>
</dbReference>
<dbReference type="PANTHER" id="PTHR11537:SF252">
    <property type="entry name" value="POTASSIUM VOLTAGE-GATED CHANNEL PROTEIN SHAW"/>
    <property type="match status" value="1"/>
</dbReference>
<dbReference type="SUPFAM" id="SSF54695">
    <property type="entry name" value="POZ domain"/>
    <property type="match status" value="1"/>
</dbReference>
<gene>
    <name evidence="15" type="primary">Shaw1</name>
</gene>
<dbReference type="InterPro" id="IPR028325">
    <property type="entry name" value="VG_K_chnl"/>
</dbReference>
<evidence type="ECO:0000256" key="11">
    <source>
        <dbReference type="ARBA" id="ARBA00023303"/>
    </source>
</evidence>
<dbReference type="InterPro" id="IPR003974">
    <property type="entry name" value="K_chnl_volt-dep_Kv3"/>
</dbReference>
<evidence type="ECO:0000256" key="12">
    <source>
        <dbReference type="ARBA" id="ARBA00061303"/>
    </source>
</evidence>
<feature type="domain" description="BTB" evidence="14">
    <location>
        <begin position="5"/>
        <end position="105"/>
    </location>
</feature>
<keyword evidence="4 13" id="KW-0812">Transmembrane</keyword>
<dbReference type="InterPro" id="IPR000210">
    <property type="entry name" value="BTB/POZ_dom"/>
</dbReference>
<dbReference type="SMART" id="SM00225">
    <property type="entry name" value="BTB"/>
    <property type="match status" value="1"/>
</dbReference>
<organism evidence="15">
    <name type="scientific">Cryptocotyle lingua</name>
    <dbReference type="NCBI Taxonomy" id="66766"/>
    <lineage>
        <taxon>Eukaryota</taxon>
        <taxon>Metazoa</taxon>
        <taxon>Spiralia</taxon>
        <taxon>Lophotrochozoa</taxon>
        <taxon>Platyhelminthes</taxon>
        <taxon>Trematoda</taxon>
        <taxon>Digenea</taxon>
        <taxon>Opisthorchiida</taxon>
        <taxon>Opisthorchiata</taxon>
        <taxon>Heterophyidae</taxon>
        <taxon>Cryptocotyle</taxon>
    </lineage>
</organism>
<evidence type="ECO:0000256" key="8">
    <source>
        <dbReference type="ARBA" id="ARBA00022989"/>
    </source>
</evidence>
<dbReference type="InterPro" id="IPR003968">
    <property type="entry name" value="K_chnl_volt-dep_Kv"/>
</dbReference>
<keyword evidence="9" id="KW-0406">Ion transport</keyword>
<dbReference type="PRINTS" id="PR01491">
    <property type="entry name" value="KVCHANNEL"/>
</dbReference>
<evidence type="ECO:0000313" key="15">
    <source>
        <dbReference type="EMBL" id="QQY02529.1"/>
    </source>
</evidence>
<dbReference type="GO" id="GO:0051260">
    <property type="term" value="P:protein homooligomerization"/>
    <property type="evidence" value="ECO:0007669"/>
    <property type="project" value="InterPro"/>
</dbReference>
<keyword evidence="11" id="KW-0407">Ion channel</keyword>
<dbReference type="GO" id="GO:0045211">
    <property type="term" value="C:postsynaptic membrane"/>
    <property type="evidence" value="ECO:0007669"/>
    <property type="project" value="TreeGrafter"/>
</dbReference>
<proteinExistence type="evidence at transcript level"/>
<dbReference type="Gene3D" id="3.30.710.10">
    <property type="entry name" value="Potassium Channel Kv1.1, Chain A"/>
    <property type="match status" value="1"/>
</dbReference>
<evidence type="ECO:0000256" key="13">
    <source>
        <dbReference type="SAM" id="Phobius"/>
    </source>
</evidence>
<evidence type="ECO:0000256" key="10">
    <source>
        <dbReference type="ARBA" id="ARBA00023136"/>
    </source>
</evidence>
<dbReference type="SUPFAM" id="SSF81324">
    <property type="entry name" value="Voltage-gated potassium channels"/>
    <property type="match status" value="1"/>
</dbReference>
<dbReference type="PRINTS" id="PR00169">
    <property type="entry name" value="KCHANNEL"/>
</dbReference>